<dbReference type="GO" id="GO:0003727">
    <property type="term" value="F:single-stranded RNA binding"/>
    <property type="evidence" value="ECO:0007669"/>
    <property type="project" value="TreeGrafter"/>
</dbReference>
<feature type="region of interest" description="Disordered" evidence="4">
    <location>
        <begin position="212"/>
        <end position="371"/>
    </location>
</feature>
<keyword evidence="7" id="KW-1185">Reference proteome</keyword>
<feature type="compositionally biased region" description="Low complexity" evidence="4">
    <location>
        <begin position="321"/>
        <end position="351"/>
    </location>
</feature>
<gene>
    <name evidence="6" type="ORF">LARSCL_LOCUS11496</name>
</gene>
<comment type="caution">
    <text evidence="6">The sequence shown here is derived from an EMBL/GenBank/DDBJ whole genome shotgun (WGS) entry which is preliminary data.</text>
</comment>
<feature type="compositionally biased region" description="Polar residues" evidence="4">
    <location>
        <begin position="611"/>
        <end position="640"/>
    </location>
</feature>
<dbReference type="InterPro" id="IPR022755">
    <property type="entry name" value="Znf_C2H2_jaz"/>
</dbReference>
<keyword evidence="2" id="KW-0863">Zinc-finger</keyword>
<dbReference type="PANTHER" id="PTHR45762:SF3">
    <property type="entry name" value="ZINC-FINGER PROTEIN AT 72D, ISOFORM B"/>
    <property type="match status" value="1"/>
</dbReference>
<feature type="domain" description="C2H2-type" evidence="5">
    <location>
        <begin position="150"/>
        <end position="172"/>
    </location>
</feature>
<accession>A0AAV2ABF1</accession>
<keyword evidence="3" id="KW-0862">Zinc</keyword>
<proteinExistence type="predicted"/>
<feature type="compositionally biased region" description="Low complexity" evidence="4">
    <location>
        <begin position="641"/>
        <end position="656"/>
    </location>
</feature>
<dbReference type="GO" id="GO:0003725">
    <property type="term" value="F:double-stranded RNA binding"/>
    <property type="evidence" value="ECO:0007669"/>
    <property type="project" value="TreeGrafter"/>
</dbReference>
<dbReference type="PANTHER" id="PTHR45762">
    <property type="entry name" value="ZINC FINGER RNA-BINDING PROTEIN"/>
    <property type="match status" value="1"/>
</dbReference>
<feature type="compositionally biased region" description="Basic and acidic residues" evidence="4">
    <location>
        <begin position="212"/>
        <end position="237"/>
    </location>
</feature>
<dbReference type="SMART" id="SM00451">
    <property type="entry name" value="ZnF_U1"/>
    <property type="match status" value="1"/>
</dbReference>
<evidence type="ECO:0000256" key="4">
    <source>
        <dbReference type="SAM" id="MobiDB-lite"/>
    </source>
</evidence>
<dbReference type="SMART" id="SM00355">
    <property type="entry name" value="ZnF_C2H2"/>
    <property type="match status" value="2"/>
</dbReference>
<dbReference type="Proteomes" id="UP001497382">
    <property type="component" value="Unassembled WGS sequence"/>
</dbReference>
<keyword evidence="1" id="KW-0479">Metal-binding</keyword>
<sequence length="712" mass="81022">MSFNAAYQSLIDFDLKNDRKKKSEKKETLKKDTVKPAETRKLSRSRSPNPKVESKKEAAVNYDIPSRQFGDLYCVVCDSHMNSEQMWENHIKGKRHLKSSKKGDAVENKYEYCDEEPVIQKELDKETRPIAGLDHICEILRVNQPPIYQCFLCSASLTTSKLLMEHIMGLKHQMAFLKEHDKEKYALVDSSALSKSYLEPIVQDLISKYENEHGRGKMSVKKEKEKSGSFSYEKRCDEDEDNKPAALKSSKYSSLPKTSRHSPQPKTSRYSPPPKTSRYSPPPKTSRYSPPPKTSRYSPPPKTSRYSPPPKTSRYSPPPKTSRYSPSSKTSRYSPPPKTSRYSPSPKSSRYSPPPKSVRMKARNSESEWKKVSPVREGFRETMCSDRSLYSEEEMWAKIEPEPSYYRREPAYLDIDSRLDQTNNYKRAWTPPNTGNCSDLRVVLEHKKNLGMTSTTARANTNVLAAVSASSEINNVSDSLLHLIDDMSPEVFLSLALFKLDNMLVQEETELKLLDRVANKATALALDVKKKFLPPDLKAKYKEALAQNGISPQSNSMKGVSSQSNLEFTQNLNNLIGHYKDRKTTAYEDVHSQDSYSNRLLQSEQFIDNRSSAHHQLTTSPQCRNSQERASSFESEWNQRSSTSLPFQSFSSTPTTIPGLTLTEEPPAQPSTSTVLSQFAQTAKNIFGNINVPTTPSNPYQNEDYNRLNYRY</sequence>
<evidence type="ECO:0000256" key="2">
    <source>
        <dbReference type="ARBA" id="ARBA00022771"/>
    </source>
</evidence>
<dbReference type="Pfam" id="PF12171">
    <property type="entry name" value="zf-C2H2_jaz"/>
    <property type="match status" value="1"/>
</dbReference>
<dbReference type="GO" id="GO:0071011">
    <property type="term" value="C:precatalytic spliceosome"/>
    <property type="evidence" value="ECO:0007669"/>
    <property type="project" value="TreeGrafter"/>
</dbReference>
<dbReference type="InterPro" id="IPR036236">
    <property type="entry name" value="Znf_C2H2_sf"/>
</dbReference>
<feature type="region of interest" description="Disordered" evidence="4">
    <location>
        <begin position="611"/>
        <end position="671"/>
    </location>
</feature>
<feature type="compositionally biased region" description="Basic and acidic residues" evidence="4">
    <location>
        <begin position="24"/>
        <end position="41"/>
    </location>
</feature>
<name>A0AAV2ABF1_9ARAC</name>
<evidence type="ECO:0000256" key="3">
    <source>
        <dbReference type="ARBA" id="ARBA00022833"/>
    </source>
</evidence>
<evidence type="ECO:0000313" key="7">
    <source>
        <dbReference type="Proteomes" id="UP001497382"/>
    </source>
</evidence>
<dbReference type="GO" id="GO:0008270">
    <property type="term" value="F:zinc ion binding"/>
    <property type="evidence" value="ECO:0007669"/>
    <property type="project" value="UniProtKB-KW"/>
</dbReference>
<dbReference type="AlphaFoldDB" id="A0AAV2ABF1"/>
<feature type="region of interest" description="Disordered" evidence="4">
    <location>
        <begin position="19"/>
        <end position="58"/>
    </location>
</feature>
<dbReference type="SUPFAM" id="SSF57667">
    <property type="entry name" value="beta-beta-alpha zinc fingers"/>
    <property type="match status" value="1"/>
</dbReference>
<organism evidence="6 7">
    <name type="scientific">Larinioides sclopetarius</name>
    <dbReference type="NCBI Taxonomy" id="280406"/>
    <lineage>
        <taxon>Eukaryota</taxon>
        <taxon>Metazoa</taxon>
        <taxon>Ecdysozoa</taxon>
        <taxon>Arthropoda</taxon>
        <taxon>Chelicerata</taxon>
        <taxon>Arachnida</taxon>
        <taxon>Araneae</taxon>
        <taxon>Araneomorphae</taxon>
        <taxon>Entelegynae</taxon>
        <taxon>Araneoidea</taxon>
        <taxon>Araneidae</taxon>
        <taxon>Larinioides</taxon>
    </lineage>
</organism>
<feature type="compositionally biased region" description="Pro residues" evidence="4">
    <location>
        <begin position="271"/>
        <end position="320"/>
    </location>
</feature>
<dbReference type="EMBL" id="CAXIEN010000142">
    <property type="protein sequence ID" value="CAL1281300.1"/>
    <property type="molecule type" value="Genomic_DNA"/>
</dbReference>
<dbReference type="PROSITE" id="PS00028">
    <property type="entry name" value="ZINC_FINGER_C2H2_1"/>
    <property type="match status" value="1"/>
</dbReference>
<dbReference type="InterPro" id="IPR013087">
    <property type="entry name" value="Znf_C2H2_type"/>
</dbReference>
<protein>
    <recommendedName>
        <fullName evidence="5">C2H2-type domain-containing protein</fullName>
    </recommendedName>
</protein>
<reference evidence="6 7" key="1">
    <citation type="submission" date="2024-04" db="EMBL/GenBank/DDBJ databases">
        <authorList>
            <person name="Rising A."/>
            <person name="Reimegard J."/>
            <person name="Sonavane S."/>
            <person name="Akerstrom W."/>
            <person name="Nylinder S."/>
            <person name="Hedman E."/>
            <person name="Kallberg Y."/>
        </authorList>
    </citation>
    <scope>NUCLEOTIDE SEQUENCE [LARGE SCALE GENOMIC DNA]</scope>
</reference>
<evidence type="ECO:0000313" key="6">
    <source>
        <dbReference type="EMBL" id="CAL1281300.1"/>
    </source>
</evidence>
<feature type="compositionally biased region" description="Polar residues" evidence="4">
    <location>
        <begin position="250"/>
        <end position="264"/>
    </location>
</feature>
<evidence type="ECO:0000259" key="5">
    <source>
        <dbReference type="PROSITE" id="PS00028"/>
    </source>
</evidence>
<evidence type="ECO:0000256" key="1">
    <source>
        <dbReference type="ARBA" id="ARBA00022723"/>
    </source>
</evidence>
<dbReference type="InterPro" id="IPR003604">
    <property type="entry name" value="Matrin/U1-like-C_Znf_C2H2"/>
</dbReference>
<dbReference type="Gene3D" id="3.30.160.60">
    <property type="entry name" value="Classic Zinc Finger"/>
    <property type="match status" value="1"/>
</dbReference>